<evidence type="ECO:0000256" key="6">
    <source>
        <dbReference type="SAM" id="Phobius"/>
    </source>
</evidence>
<feature type="transmembrane region" description="Helical" evidence="6">
    <location>
        <begin position="42"/>
        <end position="61"/>
    </location>
</feature>
<dbReference type="CDD" id="cd00082">
    <property type="entry name" value="HisKA"/>
    <property type="match status" value="1"/>
</dbReference>
<comment type="catalytic activity">
    <reaction evidence="1">
        <text>ATP + protein L-histidine = ADP + protein N-phospho-L-histidine.</text>
        <dbReference type="EC" id="2.7.13.3"/>
    </reaction>
</comment>
<feature type="transmembrane region" description="Helical" evidence="6">
    <location>
        <begin position="101"/>
        <end position="126"/>
    </location>
</feature>
<dbReference type="Pfam" id="PF02518">
    <property type="entry name" value="HATPase_c"/>
    <property type="match status" value="1"/>
</dbReference>
<dbReference type="GO" id="GO:0009927">
    <property type="term" value="F:histidine phosphotransfer kinase activity"/>
    <property type="evidence" value="ECO:0007669"/>
    <property type="project" value="TreeGrafter"/>
</dbReference>
<evidence type="ECO:0000256" key="4">
    <source>
        <dbReference type="ARBA" id="ARBA00022679"/>
    </source>
</evidence>
<dbReference type="InterPro" id="IPR004358">
    <property type="entry name" value="Sig_transdc_His_kin-like_C"/>
</dbReference>
<organism evidence="8 9">
    <name type="scientific">Candidatus Taylorbacteria bacterium RIFCSPHIGHO2_02_49_25</name>
    <dbReference type="NCBI Taxonomy" id="1802305"/>
    <lineage>
        <taxon>Bacteria</taxon>
        <taxon>Candidatus Tayloriibacteriota</taxon>
    </lineage>
</organism>
<dbReference type="PANTHER" id="PTHR43047">
    <property type="entry name" value="TWO-COMPONENT HISTIDINE PROTEIN KINASE"/>
    <property type="match status" value="1"/>
</dbReference>
<dbReference type="InterPro" id="IPR003661">
    <property type="entry name" value="HisK_dim/P_dom"/>
</dbReference>
<dbReference type="SUPFAM" id="SSF55781">
    <property type="entry name" value="GAF domain-like"/>
    <property type="match status" value="1"/>
</dbReference>
<dbReference type="EMBL" id="MHRJ01000019">
    <property type="protein sequence ID" value="OHA22880.1"/>
    <property type="molecule type" value="Genomic_DNA"/>
</dbReference>
<dbReference type="GO" id="GO:0005886">
    <property type="term" value="C:plasma membrane"/>
    <property type="evidence" value="ECO:0007669"/>
    <property type="project" value="TreeGrafter"/>
</dbReference>
<dbReference type="InterPro" id="IPR036097">
    <property type="entry name" value="HisK_dim/P_sf"/>
</dbReference>
<dbReference type="GO" id="GO:0000155">
    <property type="term" value="F:phosphorelay sensor kinase activity"/>
    <property type="evidence" value="ECO:0007669"/>
    <property type="project" value="InterPro"/>
</dbReference>
<feature type="transmembrane region" description="Helical" evidence="6">
    <location>
        <begin position="237"/>
        <end position="258"/>
    </location>
</feature>
<evidence type="ECO:0000313" key="8">
    <source>
        <dbReference type="EMBL" id="OHA22880.1"/>
    </source>
</evidence>
<dbReference type="InterPro" id="IPR031621">
    <property type="entry name" value="HisKA_7TM"/>
</dbReference>
<dbReference type="Pfam" id="PF16927">
    <property type="entry name" value="HisKA_7TM"/>
    <property type="match status" value="1"/>
</dbReference>
<dbReference type="EC" id="2.7.13.3" evidence="2"/>
<dbReference type="PRINTS" id="PR00344">
    <property type="entry name" value="BCTRLSENSOR"/>
</dbReference>
<feature type="transmembrane region" description="Helical" evidence="6">
    <location>
        <begin position="206"/>
        <end position="225"/>
    </location>
</feature>
<feature type="transmembrane region" description="Helical" evidence="6">
    <location>
        <begin position="12"/>
        <end position="30"/>
    </location>
</feature>
<name>A0A1G2MG47_9BACT</name>
<dbReference type="Gene3D" id="3.30.565.10">
    <property type="entry name" value="Histidine kinase-like ATPase, C-terminal domain"/>
    <property type="match status" value="1"/>
</dbReference>
<feature type="transmembrane region" description="Helical" evidence="6">
    <location>
        <begin position="73"/>
        <end position="94"/>
    </location>
</feature>
<dbReference type="SMART" id="SM00387">
    <property type="entry name" value="HATPase_c"/>
    <property type="match status" value="1"/>
</dbReference>
<keyword evidence="6" id="KW-0472">Membrane</keyword>
<feature type="transmembrane region" description="Helical" evidence="6">
    <location>
        <begin position="175"/>
        <end position="194"/>
    </location>
</feature>
<evidence type="ECO:0000256" key="3">
    <source>
        <dbReference type="ARBA" id="ARBA00022553"/>
    </source>
</evidence>
<comment type="caution">
    <text evidence="8">The sequence shown here is derived from an EMBL/GenBank/DDBJ whole genome shotgun (WGS) entry which is preliminary data.</text>
</comment>
<dbReference type="Gene3D" id="3.30.450.40">
    <property type="match status" value="1"/>
</dbReference>
<dbReference type="InterPro" id="IPR003594">
    <property type="entry name" value="HATPase_dom"/>
</dbReference>
<evidence type="ECO:0000256" key="5">
    <source>
        <dbReference type="ARBA" id="ARBA00022777"/>
    </source>
</evidence>
<dbReference type="InterPro" id="IPR005467">
    <property type="entry name" value="His_kinase_dom"/>
</dbReference>
<gene>
    <name evidence="8" type="ORF">A2W52_03135</name>
</gene>
<feature type="transmembrane region" description="Helical" evidence="6">
    <location>
        <begin position="264"/>
        <end position="283"/>
    </location>
</feature>
<dbReference type="SMART" id="SM00388">
    <property type="entry name" value="HisKA"/>
    <property type="match status" value="1"/>
</dbReference>
<reference evidence="8 9" key="1">
    <citation type="journal article" date="2016" name="Nat. Commun.">
        <title>Thousands of microbial genomes shed light on interconnected biogeochemical processes in an aquifer system.</title>
        <authorList>
            <person name="Anantharaman K."/>
            <person name="Brown C.T."/>
            <person name="Hug L.A."/>
            <person name="Sharon I."/>
            <person name="Castelle C.J."/>
            <person name="Probst A.J."/>
            <person name="Thomas B.C."/>
            <person name="Singh A."/>
            <person name="Wilkins M.J."/>
            <person name="Karaoz U."/>
            <person name="Brodie E.L."/>
            <person name="Williams K.H."/>
            <person name="Hubbard S.S."/>
            <person name="Banfield J.F."/>
        </authorList>
    </citation>
    <scope>NUCLEOTIDE SEQUENCE [LARGE SCALE GENOMIC DNA]</scope>
</reference>
<accession>A0A1G2MG47</accession>
<dbReference type="PANTHER" id="PTHR43047:SF72">
    <property type="entry name" value="OSMOSENSING HISTIDINE PROTEIN KINASE SLN1"/>
    <property type="match status" value="1"/>
</dbReference>
<dbReference type="PROSITE" id="PS50109">
    <property type="entry name" value="HIS_KIN"/>
    <property type="match status" value="1"/>
</dbReference>
<evidence type="ECO:0000256" key="1">
    <source>
        <dbReference type="ARBA" id="ARBA00000085"/>
    </source>
</evidence>
<dbReference type="Gene3D" id="1.10.287.130">
    <property type="match status" value="1"/>
</dbReference>
<dbReference type="SUPFAM" id="SSF55874">
    <property type="entry name" value="ATPase domain of HSP90 chaperone/DNA topoisomerase II/histidine kinase"/>
    <property type="match status" value="1"/>
</dbReference>
<protein>
    <recommendedName>
        <fullName evidence="2">histidine kinase</fullName>
        <ecNumber evidence="2">2.7.13.3</ecNumber>
    </recommendedName>
</protein>
<keyword evidence="5" id="KW-0418">Kinase</keyword>
<keyword evidence="6" id="KW-1133">Transmembrane helix</keyword>
<sequence>MDFAFELNVIALPHLIVAVFFLAQGILVIAQNPNSSLNRSFFIFELAVFIWLFGMGLNYLAANRETAAFFSRIGFLGVIYIPITTYLFSVYYLGDERQKNIWFLGFIATFLYSLFIGTNLMAGGVYEYSWGYYIELGPLGIGGALLFLVFAPLFIRNFYRKYKETSAQYAHQGRWGYFALITGALAFLAVTDFLPGFGISVGVPPVGFLFVGSLATLMAYFILRYRLVDIELIAGRGIGHFVMTAILLLGYGSIFVIASPFEKTYEHLIFDAFLFVIALYLLAPLKERSQRIVDELFAKERLNLDKAISEFTTELRNLSDTATLTNNLFIFLSEKLRIESSAVYLLEENKKQWVFFQSVSVKAAAHRHRDTNLNFSDMRFSSSRVSVFDARGFADPSLSEHPIVSEVLSIIRERGEIVAFPLILRGVFLGFLSLGERLSRGDFASEELVALERLAGSIAIALENARTFEALQLSSKSKNDFVTIISHQLRTPLTNIKWIIETLLADAQAISPDTRSLLARASKSAETMVVLIGQLLDTVSSAKAVFVELLTAPKKLLLLLEEVANEYQSIMGRKGITFTKLLPRDFTRIARANPVYLRVILSVLLDNASRYTPKSGTVRLEVSLPDEAHLQFSVIDNGIGIPEAEQPRVFEKFFRANNAIALVPDGTGLGLFYAKQLVSSQGGEMWFRSNVGQGTSVYFTLPLAEEARVKEEQNKKRAGQ</sequence>
<evidence type="ECO:0000313" key="9">
    <source>
        <dbReference type="Proteomes" id="UP000176493"/>
    </source>
</evidence>
<feature type="domain" description="Histidine kinase" evidence="7">
    <location>
        <begin position="484"/>
        <end position="705"/>
    </location>
</feature>
<keyword evidence="3" id="KW-0597">Phosphoprotein</keyword>
<dbReference type="InterPro" id="IPR029016">
    <property type="entry name" value="GAF-like_dom_sf"/>
</dbReference>
<evidence type="ECO:0000256" key="2">
    <source>
        <dbReference type="ARBA" id="ARBA00012438"/>
    </source>
</evidence>
<dbReference type="Proteomes" id="UP000176493">
    <property type="component" value="Unassembled WGS sequence"/>
</dbReference>
<dbReference type="AlphaFoldDB" id="A0A1G2MG47"/>
<dbReference type="Pfam" id="PF00512">
    <property type="entry name" value="HisKA"/>
    <property type="match status" value="1"/>
</dbReference>
<proteinExistence type="predicted"/>
<dbReference type="SUPFAM" id="SSF47384">
    <property type="entry name" value="Homodimeric domain of signal transducing histidine kinase"/>
    <property type="match status" value="1"/>
</dbReference>
<dbReference type="InterPro" id="IPR036890">
    <property type="entry name" value="HATPase_C_sf"/>
</dbReference>
<evidence type="ECO:0000259" key="7">
    <source>
        <dbReference type="PROSITE" id="PS50109"/>
    </source>
</evidence>
<keyword evidence="6" id="KW-0812">Transmembrane</keyword>
<feature type="transmembrane region" description="Helical" evidence="6">
    <location>
        <begin position="132"/>
        <end position="155"/>
    </location>
</feature>
<keyword evidence="4" id="KW-0808">Transferase</keyword>